<feature type="domain" description="Protein kinase" evidence="12">
    <location>
        <begin position="92"/>
        <end position="352"/>
    </location>
</feature>
<keyword evidence="5 10" id="KW-0547">Nucleotide-binding</keyword>
<dbReference type="PROSITE" id="PS50011">
    <property type="entry name" value="PROTEIN_KINASE_DOM"/>
    <property type="match status" value="1"/>
</dbReference>
<organism evidence="13 14">
    <name type="scientific">Coemansia asiatica</name>
    <dbReference type="NCBI Taxonomy" id="1052880"/>
    <lineage>
        <taxon>Eukaryota</taxon>
        <taxon>Fungi</taxon>
        <taxon>Fungi incertae sedis</taxon>
        <taxon>Zoopagomycota</taxon>
        <taxon>Kickxellomycotina</taxon>
        <taxon>Kickxellomycetes</taxon>
        <taxon>Kickxellales</taxon>
        <taxon>Kickxellaceae</taxon>
        <taxon>Coemansia</taxon>
    </lineage>
</organism>
<comment type="caution">
    <text evidence="13">The sequence shown here is derived from an EMBL/GenBank/DDBJ whole genome shotgun (WGS) entry which is preliminary data.</text>
</comment>
<dbReference type="Proteomes" id="UP001145021">
    <property type="component" value="Unassembled WGS sequence"/>
</dbReference>
<dbReference type="Pfam" id="PF00069">
    <property type="entry name" value="Pkinase"/>
    <property type="match status" value="1"/>
</dbReference>
<dbReference type="PROSITE" id="PS00107">
    <property type="entry name" value="PROTEIN_KINASE_ATP"/>
    <property type="match status" value="1"/>
</dbReference>
<evidence type="ECO:0000256" key="1">
    <source>
        <dbReference type="ARBA" id="ARBA00010006"/>
    </source>
</evidence>
<dbReference type="SMART" id="SM00220">
    <property type="entry name" value="S_TKc"/>
    <property type="match status" value="1"/>
</dbReference>
<feature type="region of interest" description="Disordered" evidence="11">
    <location>
        <begin position="470"/>
        <end position="535"/>
    </location>
</feature>
<sequence length="633" mass="70022">MSNNNSTSNSNSNSNSSSSVYIGQQQQQLSDSVEMRERPRVPPKPANLRTTTNTTPTTNTQHPSSTSMEPSTRPMASSNKSQATRKRTVDDFTFGRTLGEGSYSTVVEAVEKATGRVFAAKILDKRHIIKEKKIKYVNIERDILQALHHPFVVRLHYAFQDSQSLYFIIDLAANGELLSWIRKLGGLAEESARFYLAEIIVAVEYMHMERTLHRDLKPENILLGSDMHILITDFGTAKMFSKDDTEQRANSFVGTAEYVSPELLTDKSADCNSDLWAVGCIAFQLLTGRPPFKGLNEYQTFQKILKLDYAFPPGMSPLARDLVERILVLEPEKRLGALQRGGFRELRRHPFFEGFDWQGLSSRAPPPMVSGGLMESAAGSAANSRAMPPVVPPKPPMLRQPNNTVVETGDVSPGDLYDTRQSSSDGFSTEKTSDSFPTSPSASTDPLASAGLPPNLHNYRINLPISPMQTPVHLSYAPPPPPPPPPPPHIQQQQQHPQQHQQQHSAVSSYSSAATSHMRNPLAGHPISSASYQQLGSHSNEADIYNVRLNDHVPMPLKAEEMAVVNHQYPGTSTTNDYYSTASYRPAGQHMQFGGHLQQPVYNNNYASNSSSRKTSWAETFRAIVCCGTSSQR</sequence>
<evidence type="ECO:0000256" key="10">
    <source>
        <dbReference type="PROSITE-ProRule" id="PRU10141"/>
    </source>
</evidence>
<dbReference type="CDD" id="cd05581">
    <property type="entry name" value="STKc_PDK1"/>
    <property type="match status" value="1"/>
</dbReference>
<comment type="catalytic activity">
    <reaction evidence="8">
        <text>L-threonyl-[protein] + ATP = O-phospho-L-threonyl-[protein] + ADP + H(+)</text>
        <dbReference type="Rhea" id="RHEA:46608"/>
        <dbReference type="Rhea" id="RHEA-COMP:11060"/>
        <dbReference type="Rhea" id="RHEA-COMP:11605"/>
        <dbReference type="ChEBI" id="CHEBI:15378"/>
        <dbReference type="ChEBI" id="CHEBI:30013"/>
        <dbReference type="ChEBI" id="CHEBI:30616"/>
        <dbReference type="ChEBI" id="CHEBI:61977"/>
        <dbReference type="ChEBI" id="CHEBI:456216"/>
        <dbReference type="EC" id="2.7.11.1"/>
    </reaction>
</comment>
<keyword evidence="6 13" id="KW-0418">Kinase</keyword>
<dbReference type="InterPro" id="IPR017441">
    <property type="entry name" value="Protein_kinase_ATP_BS"/>
</dbReference>
<name>A0A9W7XIC5_9FUNG</name>
<comment type="catalytic activity">
    <reaction evidence="9">
        <text>L-seryl-[protein] + ATP = O-phospho-L-seryl-[protein] + ADP + H(+)</text>
        <dbReference type="Rhea" id="RHEA:17989"/>
        <dbReference type="Rhea" id="RHEA-COMP:9863"/>
        <dbReference type="Rhea" id="RHEA-COMP:11604"/>
        <dbReference type="ChEBI" id="CHEBI:15378"/>
        <dbReference type="ChEBI" id="CHEBI:29999"/>
        <dbReference type="ChEBI" id="CHEBI:30616"/>
        <dbReference type="ChEBI" id="CHEBI:83421"/>
        <dbReference type="ChEBI" id="CHEBI:456216"/>
        <dbReference type="EC" id="2.7.11.1"/>
    </reaction>
</comment>
<evidence type="ECO:0000256" key="7">
    <source>
        <dbReference type="ARBA" id="ARBA00022840"/>
    </source>
</evidence>
<dbReference type="InterPro" id="IPR000719">
    <property type="entry name" value="Prot_kinase_dom"/>
</dbReference>
<keyword evidence="7 10" id="KW-0067">ATP-binding</keyword>
<dbReference type="PANTHER" id="PTHR24356:SF163">
    <property type="entry name" value="3-PHOSPHOINOSITIDE-DEPENDENT PROTEIN KINASE 1-RELATED"/>
    <property type="match status" value="1"/>
</dbReference>
<feature type="compositionally biased region" description="Polar residues" evidence="11">
    <location>
        <begin position="61"/>
        <end position="82"/>
    </location>
</feature>
<evidence type="ECO:0000256" key="6">
    <source>
        <dbReference type="ARBA" id="ARBA00022777"/>
    </source>
</evidence>
<dbReference type="FunFam" id="1.10.510.10:FF:000163">
    <property type="entry name" value="3-phosphoinositide-dependent protein kinase 1"/>
    <property type="match status" value="1"/>
</dbReference>
<feature type="compositionally biased region" description="Pro residues" evidence="11">
    <location>
        <begin position="389"/>
        <end position="398"/>
    </location>
</feature>
<keyword evidence="4 13" id="KW-0808">Transferase</keyword>
<dbReference type="SUPFAM" id="SSF56112">
    <property type="entry name" value="Protein kinase-like (PK-like)"/>
    <property type="match status" value="1"/>
</dbReference>
<dbReference type="EC" id="2.7.11.1" evidence="2"/>
<dbReference type="AlphaFoldDB" id="A0A9W7XIC5"/>
<feature type="compositionally biased region" description="Low complexity" evidence="11">
    <location>
        <begin position="1"/>
        <end position="19"/>
    </location>
</feature>
<dbReference type="Gene3D" id="3.30.200.20">
    <property type="entry name" value="Phosphorylase Kinase, domain 1"/>
    <property type="match status" value="1"/>
</dbReference>
<dbReference type="InterPro" id="IPR011009">
    <property type="entry name" value="Kinase-like_dom_sf"/>
</dbReference>
<dbReference type="GO" id="GO:0004674">
    <property type="term" value="F:protein serine/threonine kinase activity"/>
    <property type="evidence" value="ECO:0007669"/>
    <property type="project" value="UniProtKB-KW"/>
</dbReference>
<accession>A0A9W7XIC5</accession>
<evidence type="ECO:0000256" key="2">
    <source>
        <dbReference type="ARBA" id="ARBA00012513"/>
    </source>
</evidence>
<evidence type="ECO:0000313" key="14">
    <source>
        <dbReference type="Proteomes" id="UP001145021"/>
    </source>
</evidence>
<evidence type="ECO:0000256" key="9">
    <source>
        <dbReference type="ARBA" id="ARBA00048679"/>
    </source>
</evidence>
<dbReference type="EMBL" id="JANBOH010000298">
    <property type="protein sequence ID" value="KAJ1643084.1"/>
    <property type="molecule type" value="Genomic_DNA"/>
</dbReference>
<evidence type="ECO:0000256" key="3">
    <source>
        <dbReference type="ARBA" id="ARBA00022527"/>
    </source>
</evidence>
<feature type="binding site" evidence="10">
    <location>
        <position position="121"/>
    </location>
    <ligand>
        <name>ATP</name>
        <dbReference type="ChEBI" id="CHEBI:30616"/>
    </ligand>
</feature>
<feature type="compositionally biased region" description="Polar residues" evidence="11">
    <location>
        <begin position="20"/>
        <end position="31"/>
    </location>
</feature>
<gene>
    <name evidence="13" type="primary">PDPK1</name>
    <name evidence="13" type="ORF">LPJ64_005112</name>
</gene>
<feature type="compositionally biased region" description="Low complexity" evidence="11">
    <location>
        <begin position="490"/>
        <end position="516"/>
    </location>
</feature>
<evidence type="ECO:0000256" key="8">
    <source>
        <dbReference type="ARBA" id="ARBA00047899"/>
    </source>
</evidence>
<feature type="region of interest" description="Disordered" evidence="11">
    <location>
        <begin position="366"/>
        <end position="455"/>
    </location>
</feature>
<evidence type="ECO:0000256" key="11">
    <source>
        <dbReference type="SAM" id="MobiDB-lite"/>
    </source>
</evidence>
<dbReference type="InterPro" id="IPR039046">
    <property type="entry name" value="PDPK1"/>
</dbReference>
<feature type="compositionally biased region" description="Pro residues" evidence="11">
    <location>
        <begin position="477"/>
        <end position="489"/>
    </location>
</feature>
<dbReference type="GO" id="GO:0005524">
    <property type="term" value="F:ATP binding"/>
    <property type="evidence" value="ECO:0007669"/>
    <property type="project" value="UniProtKB-UniRule"/>
</dbReference>
<evidence type="ECO:0000313" key="13">
    <source>
        <dbReference type="EMBL" id="KAJ1643084.1"/>
    </source>
</evidence>
<reference evidence="13" key="1">
    <citation type="submission" date="2022-07" db="EMBL/GenBank/DDBJ databases">
        <title>Phylogenomic reconstructions and comparative analyses of Kickxellomycotina fungi.</title>
        <authorList>
            <person name="Reynolds N.K."/>
            <person name="Stajich J.E."/>
            <person name="Barry K."/>
            <person name="Grigoriev I.V."/>
            <person name="Crous P."/>
            <person name="Smith M.E."/>
        </authorList>
    </citation>
    <scope>NUCLEOTIDE SEQUENCE</scope>
    <source>
        <strain evidence="13">NBRC 105413</strain>
    </source>
</reference>
<proteinExistence type="inferred from homology"/>
<keyword evidence="14" id="KW-1185">Reference proteome</keyword>
<keyword evidence="3" id="KW-0723">Serine/threonine-protein kinase</keyword>
<comment type="similarity">
    <text evidence="1">Belongs to the protein kinase superfamily. AGC Ser/Thr protein kinase family. PDPK1 subfamily.</text>
</comment>
<feature type="compositionally biased region" description="Low complexity" evidence="11">
    <location>
        <begin position="50"/>
        <end position="60"/>
    </location>
</feature>
<dbReference type="PANTHER" id="PTHR24356">
    <property type="entry name" value="SERINE/THREONINE-PROTEIN KINASE"/>
    <property type="match status" value="1"/>
</dbReference>
<evidence type="ECO:0000259" key="12">
    <source>
        <dbReference type="PROSITE" id="PS50011"/>
    </source>
</evidence>
<evidence type="ECO:0000256" key="4">
    <source>
        <dbReference type="ARBA" id="ARBA00022679"/>
    </source>
</evidence>
<protein>
    <recommendedName>
        <fullName evidence="2">non-specific serine/threonine protein kinase</fullName>
        <ecNumber evidence="2">2.7.11.1</ecNumber>
    </recommendedName>
</protein>
<evidence type="ECO:0000256" key="5">
    <source>
        <dbReference type="ARBA" id="ARBA00022741"/>
    </source>
</evidence>
<dbReference type="InterPro" id="IPR050236">
    <property type="entry name" value="Ser_Thr_kinase_AGC"/>
</dbReference>
<dbReference type="Gene3D" id="1.10.510.10">
    <property type="entry name" value="Transferase(Phosphotransferase) domain 1"/>
    <property type="match status" value="1"/>
</dbReference>
<dbReference type="FunFam" id="3.30.200.20:FF:000191">
    <property type="entry name" value="3-phosphoinositide-dependent protein kinase 2-like"/>
    <property type="match status" value="1"/>
</dbReference>
<feature type="region of interest" description="Disordered" evidence="11">
    <location>
        <begin position="1"/>
        <end position="87"/>
    </location>
</feature>
<feature type="compositionally biased region" description="Polar residues" evidence="11">
    <location>
        <begin position="419"/>
        <end position="446"/>
    </location>
</feature>
<dbReference type="GO" id="GO:0035556">
    <property type="term" value="P:intracellular signal transduction"/>
    <property type="evidence" value="ECO:0007669"/>
    <property type="project" value="TreeGrafter"/>
</dbReference>